<comment type="caution">
    <text evidence="2">The sequence shown here is derived from an EMBL/GenBank/DDBJ whole genome shotgun (WGS) entry which is preliminary data.</text>
</comment>
<sequence length="88" mass="9511">MEDNRPGDAGEQSDSSVNPTPHPAVDITRTKQWVSVRNPAMLNVTTAVTHNNMEVEIETDMCLIKADVQALLKAISDTLPANSAIAPR</sequence>
<dbReference type="OrthoDB" id="5102566at2759"/>
<protein>
    <submittedName>
        <fullName evidence="2">Uncharacterized protein</fullName>
    </submittedName>
</protein>
<dbReference type="Proteomes" id="UP001140502">
    <property type="component" value="Unassembled WGS sequence"/>
</dbReference>
<organism evidence="2 3">
    <name type="scientific">Fusarium piperis</name>
    <dbReference type="NCBI Taxonomy" id="1435070"/>
    <lineage>
        <taxon>Eukaryota</taxon>
        <taxon>Fungi</taxon>
        <taxon>Dikarya</taxon>
        <taxon>Ascomycota</taxon>
        <taxon>Pezizomycotina</taxon>
        <taxon>Sordariomycetes</taxon>
        <taxon>Hypocreomycetidae</taxon>
        <taxon>Hypocreales</taxon>
        <taxon>Nectriaceae</taxon>
        <taxon>Fusarium</taxon>
        <taxon>Fusarium solani species complex</taxon>
    </lineage>
</organism>
<reference evidence="2" key="1">
    <citation type="submission" date="2022-10" db="EMBL/GenBank/DDBJ databases">
        <title>Tapping the CABI collections for fungal endophytes: first genome assemblies for Collariella, Neodidymelliopsis, Ascochyta clinopodiicola, Didymella pomorum, Didymosphaeria variabile, Neocosmospora piperis and Neocucurbitaria cava.</title>
        <authorList>
            <person name="Hill R."/>
        </authorList>
    </citation>
    <scope>NUCLEOTIDE SEQUENCE</scope>
    <source>
        <strain evidence="2">IMI 366586</strain>
    </source>
</reference>
<keyword evidence="3" id="KW-1185">Reference proteome</keyword>
<evidence type="ECO:0000313" key="2">
    <source>
        <dbReference type="EMBL" id="KAJ4325415.1"/>
    </source>
</evidence>
<dbReference type="AlphaFoldDB" id="A0A9W8WHB3"/>
<dbReference type="EMBL" id="JAPEUR010000050">
    <property type="protein sequence ID" value="KAJ4325415.1"/>
    <property type="molecule type" value="Genomic_DNA"/>
</dbReference>
<name>A0A9W8WHB3_9HYPO</name>
<accession>A0A9W8WHB3</accession>
<feature type="region of interest" description="Disordered" evidence="1">
    <location>
        <begin position="1"/>
        <end position="26"/>
    </location>
</feature>
<gene>
    <name evidence="2" type="ORF">N0V84_003466</name>
</gene>
<proteinExistence type="predicted"/>
<evidence type="ECO:0000313" key="3">
    <source>
        <dbReference type="Proteomes" id="UP001140502"/>
    </source>
</evidence>
<evidence type="ECO:0000256" key="1">
    <source>
        <dbReference type="SAM" id="MobiDB-lite"/>
    </source>
</evidence>